<dbReference type="SUPFAM" id="SSF52151">
    <property type="entry name" value="FabD/lysophospholipase-like"/>
    <property type="match status" value="1"/>
</dbReference>
<accession>A0A0C9UHY4</accession>
<evidence type="ECO:0000256" key="1">
    <source>
        <dbReference type="ARBA" id="ARBA00022679"/>
    </source>
</evidence>
<dbReference type="InterPro" id="IPR001227">
    <property type="entry name" value="Ac_transferase_dom_sf"/>
</dbReference>
<organism evidence="3 4">
    <name type="scientific">Sphaerobolus stellatus (strain SS14)</name>
    <dbReference type="NCBI Taxonomy" id="990650"/>
    <lineage>
        <taxon>Eukaryota</taxon>
        <taxon>Fungi</taxon>
        <taxon>Dikarya</taxon>
        <taxon>Basidiomycota</taxon>
        <taxon>Agaricomycotina</taxon>
        <taxon>Agaricomycetes</taxon>
        <taxon>Phallomycetidae</taxon>
        <taxon>Geastrales</taxon>
        <taxon>Sphaerobolaceae</taxon>
        <taxon>Sphaerobolus</taxon>
    </lineage>
</organism>
<dbReference type="Proteomes" id="UP000054279">
    <property type="component" value="Unassembled WGS sequence"/>
</dbReference>
<name>A0A0C9UHY4_SPHS4</name>
<evidence type="ECO:0000259" key="2">
    <source>
        <dbReference type="SMART" id="SM00827"/>
    </source>
</evidence>
<protein>
    <recommendedName>
        <fullName evidence="2">Malonyl-CoA:ACP transacylase (MAT) domain-containing protein</fullName>
    </recommendedName>
</protein>
<dbReference type="InterPro" id="IPR050444">
    <property type="entry name" value="Polyketide_Synthase"/>
</dbReference>
<dbReference type="InterPro" id="IPR014043">
    <property type="entry name" value="Acyl_transferase_dom"/>
</dbReference>
<dbReference type="SMART" id="SM00827">
    <property type="entry name" value="PKS_AT"/>
    <property type="match status" value="1"/>
</dbReference>
<dbReference type="PANTHER" id="PTHR45681">
    <property type="entry name" value="POLYKETIDE SYNTHASE 44-RELATED"/>
    <property type="match status" value="1"/>
</dbReference>
<proteinExistence type="predicted"/>
<keyword evidence="1" id="KW-0808">Transferase</keyword>
<feature type="domain" description="Malonyl-CoA:ACP transacylase (MAT)" evidence="2">
    <location>
        <begin position="4"/>
        <end position="157"/>
    </location>
</feature>
<dbReference type="AlphaFoldDB" id="A0A0C9UHY4"/>
<dbReference type="Pfam" id="PF00698">
    <property type="entry name" value="Acyl_transf_1"/>
    <property type="match status" value="1"/>
</dbReference>
<dbReference type="GO" id="GO:0016740">
    <property type="term" value="F:transferase activity"/>
    <property type="evidence" value="ECO:0007669"/>
    <property type="project" value="UniProtKB-KW"/>
</dbReference>
<sequence length="162" mass="17787">MGWTLELGCYNAPAAYTLSGERVLGEEATDLANSRGLFAAVLRTKVLVHSKCMRVCEEQYLAEMNTIFKKYPGDHTPQVTTYSTFTALKFEGSFTPEYFWENAVQPVRFSEANAALLEGEGAGSFIDISSHPVLSSYLVENGALPSTITCPMLRSKKVSSLN</sequence>
<dbReference type="PANTHER" id="PTHR45681:SF6">
    <property type="entry name" value="POLYKETIDE SYNTHASE 37"/>
    <property type="match status" value="1"/>
</dbReference>
<reference evidence="3 4" key="1">
    <citation type="submission" date="2014-06" db="EMBL/GenBank/DDBJ databases">
        <title>Evolutionary Origins and Diversification of the Mycorrhizal Mutualists.</title>
        <authorList>
            <consortium name="DOE Joint Genome Institute"/>
            <consortium name="Mycorrhizal Genomics Consortium"/>
            <person name="Kohler A."/>
            <person name="Kuo A."/>
            <person name="Nagy L.G."/>
            <person name="Floudas D."/>
            <person name="Copeland A."/>
            <person name="Barry K.W."/>
            <person name="Cichocki N."/>
            <person name="Veneault-Fourrey C."/>
            <person name="LaButti K."/>
            <person name="Lindquist E.A."/>
            <person name="Lipzen A."/>
            <person name="Lundell T."/>
            <person name="Morin E."/>
            <person name="Murat C."/>
            <person name="Riley R."/>
            <person name="Ohm R."/>
            <person name="Sun H."/>
            <person name="Tunlid A."/>
            <person name="Henrissat B."/>
            <person name="Grigoriev I.V."/>
            <person name="Hibbett D.S."/>
            <person name="Martin F."/>
        </authorList>
    </citation>
    <scope>NUCLEOTIDE SEQUENCE [LARGE SCALE GENOMIC DNA]</scope>
    <source>
        <strain evidence="3 4">SS14</strain>
    </source>
</reference>
<gene>
    <name evidence="3" type="ORF">M422DRAFT_263427</name>
</gene>
<dbReference type="EMBL" id="KN837199">
    <property type="protein sequence ID" value="KIJ34464.1"/>
    <property type="molecule type" value="Genomic_DNA"/>
</dbReference>
<dbReference type="HOGENOM" id="CLU_1636467_0_0_1"/>
<dbReference type="OrthoDB" id="329835at2759"/>
<keyword evidence="4" id="KW-1185">Reference proteome</keyword>
<evidence type="ECO:0000313" key="3">
    <source>
        <dbReference type="EMBL" id="KIJ34464.1"/>
    </source>
</evidence>
<dbReference type="InterPro" id="IPR016035">
    <property type="entry name" value="Acyl_Trfase/lysoPLipase"/>
</dbReference>
<evidence type="ECO:0000313" key="4">
    <source>
        <dbReference type="Proteomes" id="UP000054279"/>
    </source>
</evidence>
<dbReference type="Gene3D" id="3.40.366.10">
    <property type="entry name" value="Malonyl-Coenzyme A Acyl Carrier Protein, domain 2"/>
    <property type="match status" value="1"/>
</dbReference>